<evidence type="ECO:0000313" key="10">
    <source>
        <dbReference type="Proteomes" id="UP000053096"/>
    </source>
</evidence>
<reference evidence="9 10" key="1">
    <citation type="submission" date="2015-09" db="EMBL/GenBank/DDBJ databases">
        <authorList>
            <person name="Jackson K.R."/>
            <person name="Lunt B.L."/>
            <person name="Fisher J.N.B."/>
            <person name="Gardner A.V."/>
            <person name="Bailey M.E."/>
            <person name="Deus L.M."/>
            <person name="Earl A.S."/>
            <person name="Gibby P.D."/>
            <person name="Hartmann K.A."/>
            <person name="Liu J.E."/>
            <person name="Manci A.M."/>
            <person name="Nielsen D.A."/>
            <person name="Solomon M.B."/>
            <person name="Breakwell D.P."/>
            <person name="Burnett S.H."/>
            <person name="Grose J.H."/>
        </authorList>
    </citation>
    <scope>NUCLEOTIDE SEQUENCE [LARGE SCALE GENOMIC DNA]</scope>
    <source>
        <strain evidence="9 10">2789STDY5608636</strain>
    </source>
</reference>
<feature type="domain" description="Response regulatory" evidence="7">
    <location>
        <begin position="5"/>
        <end position="125"/>
    </location>
</feature>
<organism evidence="9 10">
    <name type="scientific">Bordetella pseudohinzii</name>
    <dbReference type="NCBI Taxonomy" id="1331258"/>
    <lineage>
        <taxon>Bacteria</taxon>
        <taxon>Pseudomonadati</taxon>
        <taxon>Pseudomonadota</taxon>
        <taxon>Betaproteobacteria</taxon>
        <taxon>Burkholderiales</taxon>
        <taxon>Alcaligenaceae</taxon>
        <taxon>Bordetella</taxon>
    </lineage>
</organism>
<keyword evidence="11" id="KW-1185">Reference proteome</keyword>
<evidence type="ECO:0000256" key="5">
    <source>
        <dbReference type="PROSITE-ProRule" id="PRU00169"/>
    </source>
</evidence>
<dbReference type="CDD" id="cd06170">
    <property type="entry name" value="LuxR_C_like"/>
    <property type="match status" value="1"/>
</dbReference>
<dbReference type="Proteomes" id="UP000053096">
    <property type="component" value="Unassembled WGS sequence"/>
</dbReference>
<dbReference type="InterPro" id="IPR016032">
    <property type="entry name" value="Sig_transdc_resp-reg_C-effctor"/>
</dbReference>
<dbReference type="GO" id="GO:0006355">
    <property type="term" value="P:regulation of DNA-templated transcription"/>
    <property type="evidence" value="ECO:0007669"/>
    <property type="project" value="InterPro"/>
</dbReference>
<dbReference type="PROSITE" id="PS50110">
    <property type="entry name" value="RESPONSE_REGULATORY"/>
    <property type="match status" value="1"/>
</dbReference>
<protein>
    <submittedName>
        <fullName evidence="8">DNA-binding response regulator</fullName>
    </submittedName>
    <submittedName>
        <fullName evidence="9">Nitrogen regulation protein C</fullName>
    </submittedName>
</protein>
<dbReference type="GO" id="GO:0000160">
    <property type="term" value="P:phosphorelay signal transduction system"/>
    <property type="evidence" value="ECO:0007669"/>
    <property type="project" value="InterPro"/>
</dbReference>
<dbReference type="SUPFAM" id="SSF52172">
    <property type="entry name" value="CheY-like"/>
    <property type="match status" value="1"/>
</dbReference>
<keyword evidence="4" id="KW-0804">Transcription</keyword>
<dbReference type="SMART" id="SM00421">
    <property type="entry name" value="HTH_LUXR"/>
    <property type="match status" value="1"/>
</dbReference>
<evidence type="ECO:0000256" key="1">
    <source>
        <dbReference type="ARBA" id="ARBA00022553"/>
    </source>
</evidence>
<keyword evidence="3 8" id="KW-0238">DNA-binding</keyword>
<dbReference type="GO" id="GO:0003677">
    <property type="term" value="F:DNA binding"/>
    <property type="evidence" value="ECO:0007669"/>
    <property type="project" value="UniProtKB-KW"/>
</dbReference>
<dbReference type="InterPro" id="IPR001789">
    <property type="entry name" value="Sig_transdc_resp-reg_receiver"/>
</dbReference>
<evidence type="ECO:0000256" key="3">
    <source>
        <dbReference type="ARBA" id="ARBA00023125"/>
    </source>
</evidence>
<dbReference type="EMBL" id="CYTV01000005">
    <property type="protein sequence ID" value="CUI78520.1"/>
    <property type="molecule type" value="Genomic_DNA"/>
</dbReference>
<evidence type="ECO:0000259" key="6">
    <source>
        <dbReference type="PROSITE" id="PS50043"/>
    </source>
</evidence>
<gene>
    <name evidence="9" type="primary">nreC</name>
    <name evidence="8" type="ORF">BBN53_19515</name>
    <name evidence="9" type="ORF">ERS370011_02210</name>
</gene>
<dbReference type="Pfam" id="PF00072">
    <property type="entry name" value="Response_reg"/>
    <property type="match status" value="1"/>
</dbReference>
<evidence type="ECO:0000259" key="7">
    <source>
        <dbReference type="PROSITE" id="PS50110"/>
    </source>
</evidence>
<dbReference type="Gene3D" id="3.40.50.2300">
    <property type="match status" value="1"/>
</dbReference>
<dbReference type="PANTHER" id="PTHR43214">
    <property type="entry name" value="TWO-COMPONENT RESPONSE REGULATOR"/>
    <property type="match status" value="1"/>
</dbReference>
<accession>A0A0M9I9S8</accession>
<dbReference type="SUPFAM" id="SSF46894">
    <property type="entry name" value="C-terminal effector domain of the bipartite response regulators"/>
    <property type="match status" value="1"/>
</dbReference>
<dbReference type="SMART" id="SM00448">
    <property type="entry name" value="REC"/>
    <property type="match status" value="1"/>
</dbReference>
<proteinExistence type="predicted"/>
<dbReference type="PANTHER" id="PTHR43214:SF41">
    <property type="entry name" value="NITRATE_NITRITE RESPONSE REGULATOR PROTEIN NARP"/>
    <property type="match status" value="1"/>
</dbReference>
<dbReference type="Proteomes" id="UP000092950">
    <property type="component" value="Chromosome"/>
</dbReference>
<dbReference type="InterPro" id="IPR039420">
    <property type="entry name" value="WalR-like"/>
</dbReference>
<feature type="modified residue" description="4-aspartylphosphate" evidence="5">
    <location>
        <position position="60"/>
    </location>
</feature>
<evidence type="ECO:0000313" key="9">
    <source>
        <dbReference type="EMBL" id="CUI78520.1"/>
    </source>
</evidence>
<dbReference type="InterPro" id="IPR000792">
    <property type="entry name" value="Tscrpt_reg_LuxR_C"/>
</dbReference>
<dbReference type="InterPro" id="IPR058245">
    <property type="entry name" value="NreC/VraR/RcsB-like_REC"/>
</dbReference>
<feature type="domain" description="HTH luxR-type" evidence="6">
    <location>
        <begin position="142"/>
        <end position="207"/>
    </location>
</feature>
<dbReference type="Pfam" id="PF00196">
    <property type="entry name" value="GerE"/>
    <property type="match status" value="1"/>
</dbReference>
<keyword evidence="2" id="KW-0805">Transcription regulation</keyword>
<dbReference type="AlphaFoldDB" id="A0A0J6CAN6"/>
<dbReference type="RefSeq" id="WP_043206984.1">
    <property type="nucleotide sequence ID" value="NZ_CAJGUP010000063.1"/>
</dbReference>
<accession>A0A0J6CAN6</accession>
<dbReference type="InterPro" id="IPR011006">
    <property type="entry name" value="CheY-like_superfamily"/>
</dbReference>
<reference evidence="8 11" key="2">
    <citation type="submission" date="2016-07" db="EMBL/GenBank/DDBJ databases">
        <title>Complete genome sequences of Bordetella pseudohinzii.</title>
        <authorList>
            <person name="Spilker T."/>
            <person name="Darrah R."/>
            <person name="LiPuma J.J."/>
        </authorList>
    </citation>
    <scope>NUCLEOTIDE SEQUENCE [LARGE SCALE GENOMIC DNA]</scope>
    <source>
        <strain evidence="8 11">HI4681</strain>
    </source>
</reference>
<evidence type="ECO:0000313" key="11">
    <source>
        <dbReference type="Proteomes" id="UP000092950"/>
    </source>
</evidence>
<evidence type="ECO:0000256" key="4">
    <source>
        <dbReference type="ARBA" id="ARBA00023163"/>
    </source>
</evidence>
<evidence type="ECO:0000313" key="8">
    <source>
        <dbReference type="EMBL" id="ANY17880.1"/>
    </source>
</evidence>
<sequence>MTPSRILLIDDHALVRDGLKLHLESHPWLTVVGEADNAQAALDLLARCPPHELPDLVLLDLYMRGIDGLELARLLHERYPQIAVLILSMHDNVEYMLQAVRAGARGYLLKDEPAEDILTAIKTVSAGRNYFSARVAMKLAQSCAPASLLTQREREILRHIGLGQANKQIAQALNLSVRTVETHRQNLKRKLGIEGQAELIKYAIEHRLP</sequence>
<dbReference type="CDD" id="cd17535">
    <property type="entry name" value="REC_NarL-like"/>
    <property type="match status" value="1"/>
</dbReference>
<dbReference type="PRINTS" id="PR00038">
    <property type="entry name" value="HTHLUXR"/>
</dbReference>
<dbReference type="OrthoDB" id="9816469at2"/>
<dbReference type="KEGG" id="bpdz:BBN53_19515"/>
<dbReference type="PROSITE" id="PS50043">
    <property type="entry name" value="HTH_LUXR_2"/>
    <property type="match status" value="1"/>
</dbReference>
<dbReference type="EMBL" id="CP016440">
    <property type="protein sequence ID" value="ANY17880.1"/>
    <property type="molecule type" value="Genomic_DNA"/>
</dbReference>
<name>A0A0J6CAN6_9BORD</name>
<evidence type="ECO:0000256" key="2">
    <source>
        <dbReference type="ARBA" id="ARBA00023015"/>
    </source>
</evidence>
<dbReference type="PROSITE" id="PS00622">
    <property type="entry name" value="HTH_LUXR_1"/>
    <property type="match status" value="1"/>
</dbReference>
<keyword evidence="1 5" id="KW-0597">Phosphoprotein</keyword>